<name>V9F5Y4_PHYNI</name>
<dbReference type="AlphaFoldDB" id="V9F5Y4"/>
<organism evidence="1 2">
    <name type="scientific">Phytophthora nicotianae P1569</name>
    <dbReference type="NCBI Taxonomy" id="1317065"/>
    <lineage>
        <taxon>Eukaryota</taxon>
        <taxon>Sar</taxon>
        <taxon>Stramenopiles</taxon>
        <taxon>Oomycota</taxon>
        <taxon>Peronosporomycetes</taxon>
        <taxon>Peronosporales</taxon>
        <taxon>Peronosporaceae</taxon>
        <taxon>Phytophthora</taxon>
    </lineage>
</organism>
<dbReference type="Proteomes" id="UP000018721">
    <property type="component" value="Unassembled WGS sequence"/>
</dbReference>
<reference evidence="1 2" key="1">
    <citation type="submission" date="2013-11" db="EMBL/GenBank/DDBJ databases">
        <title>The Genome Sequence of Phytophthora parasitica P1569.</title>
        <authorList>
            <consortium name="The Broad Institute Genomics Platform"/>
            <person name="Russ C."/>
            <person name="Tyler B."/>
            <person name="Panabieres F."/>
            <person name="Shan W."/>
            <person name="Tripathy S."/>
            <person name="Grunwald N."/>
            <person name="Machado M."/>
            <person name="Johnson C.S."/>
            <person name="Arredondo F."/>
            <person name="Hong C."/>
            <person name="Coffey M."/>
            <person name="Young S.K."/>
            <person name="Zeng Q."/>
            <person name="Gargeya S."/>
            <person name="Fitzgerald M."/>
            <person name="Abouelleil A."/>
            <person name="Alvarado L."/>
            <person name="Chapman S.B."/>
            <person name="Gainer-Dewar J."/>
            <person name="Goldberg J."/>
            <person name="Griggs A."/>
            <person name="Gujja S."/>
            <person name="Hansen M."/>
            <person name="Howarth C."/>
            <person name="Imamovic A."/>
            <person name="Ireland A."/>
            <person name="Larimer J."/>
            <person name="McCowan C."/>
            <person name="Murphy C."/>
            <person name="Pearson M."/>
            <person name="Poon T.W."/>
            <person name="Priest M."/>
            <person name="Roberts A."/>
            <person name="Saif S."/>
            <person name="Shea T."/>
            <person name="Sykes S."/>
            <person name="Wortman J."/>
            <person name="Nusbaum C."/>
            <person name="Birren B."/>
        </authorList>
    </citation>
    <scope>NUCLEOTIDE SEQUENCE [LARGE SCALE GENOMIC DNA]</scope>
    <source>
        <strain evidence="1 2">P1569</strain>
    </source>
</reference>
<keyword evidence="2" id="KW-1185">Reference proteome</keyword>
<proteinExistence type="predicted"/>
<accession>V9F5Y4</accession>
<protein>
    <submittedName>
        <fullName evidence="1">Uncharacterized protein</fullName>
    </submittedName>
</protein>
<comment type="caution">
    <text evidence="1">The sequence shown here is derived from an EMBL/GenBank/DDBJ whole genome shotgun (WGS) entry which is preliminary data.</text>
</comment>
<dbReference type="HOGENOM" id="CLU_1849029_0_0_1"/>
<dbReference type="EMBL" id="ANIZ01001557">
    <property type="protein sequence ID" value="ETI46491.1"/>
    <property type="molecule type" value="Genomic_DNA"/>
</dbReference>
<gene>
    <name evidence="1" type="ORF">F443_09120</name>
</gene>
<sequence length="139" mass="15761">MEVGESTINVVYDLWDGCLSEVHDRELFIDWIKFAVQLEECVSPARISCTWLENEICWSEVDAEDANPSTELGYEGLSYLASHELYGAKFAAFYLATGLSRSRTRWPSFSLVTKAATRISVTFEFNQVGDRFTVGRPMI</sequence>
<evidence type="ECO:0000313" key="1">
    <source>
        <dbReference type="EMBL" id="ETI46491.1"/>
    </source>
</evidence>
<evidence type="ECO:0000313" key="2">
    <source>
        <dbReference type="Proteomes" id="UP000018721"/>
    </source>
</evidence>